<gene>
    <name evidence="1" type="ORF">BcepNY3gene38</name>
</gene>
<keyword evidence="2" id="KW-1185">Reference proteome</keyword>
<dbReference type="GeneID" id="5291068"/>
<dbReference type="RefSeq" id="YP_001294876.1">
    <property type="nucleotide sequence ID" value="NC_009604.1"/>
</dbReference>
<evidence type="ECO:0000313" key="2">
    <source>
        <dbReference type="Proteomes" id="UP000001998"/>
    </source>
</evidence>
<reference evidence="1 2" key="1">
    <citation type="submission" date="2007-05" db="EMBL/GenBank/DDBJ databases">
        <title>Complete genomic sequence of phage BcepNY3, a new member of the Burkholderia phage Bcep781 family.</title>
        <authorList>
            <person name="Summer E.J."/>
            <person name="Orchard R.C."/>
            <person name="Attenhofer K."/>
            <person name="Coffey A."/>
            <person name="Gill J.J."/>
            <person name="Gonzalez C.F."/>
            <person name="Young R."/>
        </authorList>
    </citation>
    <scope>NUCLEOTIDE SEQUENCE [LARGE SCALE GENOMIC DNA]</scope>
</reference>
<proteinExistence type="predicted"/>
<dbReference type="EMBL" id="EF602154">
    <property type="protein sequence ID" value="ABR10573.1"/>
    <property type="molecule type" value="Genomic_DNA"/>
</dbReference>
<protein>
    <submittedName>
        <fullName evidence="1">BcepNY3gp38</fullName>
    </submittedName>
</protein>
<dbReference type="Proteomes" id="UP000001998">
    <property type="component" value="Segment"/>
</dbReference>
<accession>A6N3E6</accession>
<organism evidence="1 2">
    <name type="scientific">Burkholderia phage BcepNY3</name>
    <dbReference type="NCBI Taxonomy" id="2881397"/>
    <lineage>
        <taxon>Viruses</taxon>
        <taxon>Duplodnaviria</taxon>
        <taxon>Heunggongvirae</taxon>
        <taxon>Uroviricota</taxon>
        <taxon>Caudoviricetes</taxon>
        <taxon>Naesvirus</taxon>
        <taxon>Naesvirus bcepNY3</taxon>
    </lineage>
</organism>
<sequence>MTFNPFQERRVRVTVTVTRPDAQGNQEPDIYTFVEHRMRIAVSLGGAQYGNARVEIFGVPLDTMNQIARIWQDVLTPITSDTISIDVWNGQDYVPFYQGTIAYSYIDPESMPFVPLVIEANASYALMAEVMSPYSNAGPVKLSDVLKAVCTPAGFAVDYSASTTDYMLTNVRLTGSAADQIRAAIAQFPNLTYDVSLQRVQVRDSQVSMFADAVPVNAGNGMQKAPRYSTSGITFTSLFNAQIRPGAALAIDTSIAYINRTQWIAAVVQHTLEPNYPNGVWSTAVAAQGYGKRDGTAVAPGTSTATAP</sequence>
<evidence type="ECO:0000313" key="1">
    <source>
        <dbReference type="EMBL" id="ABR10573.1"/>
    </source>
</evidence>
<dbReference type="KEGG" id="vg:5291068"/>
<name>A6N3E6_9CAUD</name>